<proteinExistence type="inferred from homology"/>
<dbReference type="OrthoDB" id="3649325at2759"/>
<feature type="region of interest" description="Disordered" evidence="2">
    <location>
        <begin position="288"/>
        <end position="337"/>
    </location>
</feature>
<feature type="compositionally biased region" description="Low complexity" evidence="2">
    <location>
        <begin position="837"/>
        <end position="869"/>
    </location>
</feature>
<feature type="region of interest" description="Disordered" evidence="2">
    <location>
        <begin position="1021"/>
        <end position="1136"/>
    </location>
</feature>
<dbReference type="GeneID" id="94428950"/>
<feature type="compositionally biased region" description="Low complexity" evidence="2">
    <location>
        <begin position="886"/>
        <end position="901"/>
    </location>
</feature>
<reference evidence="3 4" key="1">
    <citation type="journal article" date="2017" name="Int. J. Parasitol.">
        <title>The genome of the protozoan parasite Cystoisospora suis and a reverse vaccinology approach to identify vaccine candidates.</title>
        <authorList>
            <person name="Palmieri N."/>
            <person name="Shrestha A."/>
            <person name="Ruttkowski B."/>
            <person name="Beck T."/>
            <person name="Vogl C."/>
            <person name="Tomley F."/>
            <person name="Blake D.P."/>
            <person name="Joachim A."/>
        </authorList>
    </citation>
    <scope>NUCLEOTIDE SEQUENCE [LARGE SCALE GENOMIC DNA]</scope>
    <source>
        <strain evidence="3 4">Wien I</strain>
    </source>
</reference>
<feature type="compositionally biased region" description="Polar residues" evidence="2">
    <location>
        <begin position="85"/>
        <end position="98"/>
    </location>
</feature>
<feature type="compositionally biased region" description="Basic and acidic residues" evidence="2">
    <location>
        <begin position="667"/>
        <end position="676"/>
    </location>
</feature>
<dbReference type="Gene3D" id="3.30.200.20">
    <property type="entry name" value="Phosphorylase Kinase, domain 1"/>
    <property type="match status" value="2"/>
</dbReference>
<feature type="region of interest" description="Disordered" evidence="2">
    <location>
        <begin position="1"/>
        <end position="143"/>
    </location>
</feature>
<evidence type="ECO:0000313" key="4">
    <source>
        <dbReference type="Proteomes" id="UP000221165"/>
    </source>
</evidence>
<feature type="region of interest" description="Disordered" evidence="2">
    <location>
        <begin position="371"/>
        <end position="405"/>
    </location>
</feature>
<dbReference type="PANTHER" id="PTHR22603">
    <property type="entry name" value="CHOLINE/ETHANOALAMINE KINASE"/>
    <property type="match status" value="1"/>
</dbReference>
<feature type="compositionally biased region" description="Low complexity" evidence="2">
    <location>
        <begin position="1332"/>
        <end position="1345"/>
    </location>
</feature>
<feature type="compositionally biased region" description="Polar residues" evidence="2">
    <location>
        <begin position="27"/>
        <end position="39"/>
    </location>
</feature>
<sequence length="1516" mass="165238">MENRSQPSVKQEGETNDVPPSSPSSSLDKTSLNHSSSDCLRSHDHPHTSSSLCTSSFACPSSSPFPPFFSSSSQVPKSPPDLPASFSNLSSKATCSNRSFSSSSTESSTSPTPLPALPSSSALSSSSSCQSMDSNLPHRETPTSISSTCALIGSCSSSSHGEPTASIPSMSSSDLRLIASCVVPQSSSCPCKKGSLPSSFSSTSSSSSRCPSASSSSSHPRMFSQDSQGQFVFVEEQEEVEEGGVQQRKGETEISGSPLLSPPHSRSGSLHGNEYTCFTIRNRRIPKVSSSSSSCASSTSVPPSSQRTSFDNVGTESSSPGSSKLREKKDSFAGVSSPCSVGGLPSSTIFSHSNSSSCVEKVDSAFAAVARRSGKPGDISHSEGDVRETGDEDEDGIVVDEGEEEEGSLTRFYVRNVKRRPSHEVFLHHGGDKAALHALLRVQQNLQHKREVAEAKRESSSYPSSEKDLHDTPIPSSSSSLPTSVTFHGDHRALATSSHSPPSSLAHSLASSSSTGAPDGAVLSHHKNEGQSGVSSLPPLPSPCSQEERRLEEQLAALTDPNLKVPRVRSLACLAKSSFVSPSDRHAHHLDIPLTTLVDQLRLSRLDTPESEQQILLHQLEVVRSLALCAVRAWRHVYRAEDISVKPLSGGLSNKLYVVEVKKETAEKESHEKKVETGSGGRIRTECGGIKKDEEMPLKEDEKSTSKRDGDGKKEERRVDGGESEDHEDGIPKKVLFRVYGHPAGTELFDPRAEQKLFKILGDIGIAPRCIAEFDGGRVEAWIDGHPLQTEDLQNQEILDKIASVLAHFHATRVRSFKLPATEALQCSWRRLLPSSHSSSSSSSSLTSHTPLPVTSASSHPSSLGLSTPFSRSPCGRHGNHTKVEPSSSSPRLPGGLLDSSHGSTVSGETRSSHENDIQENKGASSSSNCSLSSSVSCCRSSGNDRYDSLGSTSSSSSSSHPPAPAPPSHPMCSCVLCRARQWGGLAMKSQADAELLTLEAEAVAEAAVEEVVEAEREVQKALRKGEGRPMSKTGEMKDKELQKSERERWQESVIHGRSDEDDLLRSERNKIRSKQGRKKLDKKGETDEHQRQPQEKIIDGVDDKRTLERNSTGKEMLQEREERENAARIEETPEDRAMEAAEFLAETATVAVDEAKELVGELGHLELHHYQQERKILQEAILTLVKKELAQVDEVYGGVDYWRLLSAASLVLSHNDLQENNLMLTTGGRLHLIDFEYAGENFRGYDIANLMCEVTIDYTTLKAYPFFTIDTSKYPERGTRLRFIEVYLREVLSLHREKLAARKYAADPQLREEGKMSGGVTDKQDIDRGISSSLSSSSSRSSSSENCSHTRARLSLPGNAMHARDVDSSTASQHVERTSTSTPPTSSTSFICHQENSQDICMQTPSARTPVPFHQKNPKSQHVAVSGETGMMMRTSSERREEKEAREISLVILENFEKMAELLTLSSHLQWAFWSAVRTPMEQSTDSFSYLQYAKERLRLYDEKKKELICRGGFF</sequence>
<feature type="compositionally biased region" description="Basic residues" evidence="2">
    <location>
        <begin position="1072"/>
        <end position="1082"/>
    </location>
</feature>
<feature type="compositionally biased region" description="Polar residues" evidence="2">
    <location>
        <begin position="310"/>
        <end position="322"/>
    </location>
</feature>
<keyword evidence="3" id="KW-0808">Transferase</keyword>
<feature type="region of interest" description="Disordered" evidence="2">
    <location>
        <begin position="837"/>
        <end position="933"/>
    </location>
</feature>
<feature type="compositionally biased region" description="Basic and acidic residues" evidence="2">
    <location>
        <begin position="1083"/>
        <end position="1136"/>
    </location>
</feature>
<dbReference type="GO" id="GO:0005737">
    <property type="term" value="C:cytoplasm"/>
    <property type="evidence" value="ECO:0007669"/>
    <property type="project" value="TreeGrafter"/>
</dbReference>
<dbReference type="Pfam" id="PF01633">
    <property type="entry name" value="Choline_kinase"/>
    <property type="match status" value="2"/>
</dbReference>
<dbReference type="RefSeq" id="XP_067922300.1">
    <property type="nucleotide sequence ID" value="XM_068065739.1"/>
</dbReference>
<keyword evidence="4" id="KW-1185">Reference proteome</keyword>
<dbReference type="Gene3D" id="3.90.1200.10">
    <property type="match status" value="3"/>
</dbReference>
<feature type="compositionally biased region" description="Basic and acidic residues" evidence="2">
    <location>
        <begin position="1021"/>
        <end position="1071"/>
    </location>
</feature>
<dbReference type="InterPro" id="IPR011009">
    <property type="entry name" value="Kinase-like_dom_sf"/>
</dbReference>
<feature type="compositionally biased region" description="Basic and acidic residues" evidence="2">
    <location>
        <begin position="911"/>
        <end position="920"/>
    </location>
</feature>
<dbReference type="SUPFAM" id="SSF56112">
    <property type="entry name" value="Protein kinase-like (PK-like)"/>
    <property type="match status" value="2"/>
</dbReference>
<feature type="compositionally biased region" description="Low complexity" evidence="2">
    <location>
        <begin position="497"/>
        <end position="514"/>
    </location>
</feature>
<comment type="caution">
    <text evidence="3">The sequence shown here is derived from an EMBL/GenBank/DDBJ whole genome shotgun (WGS) entry which is preliminary data.</text>
</comment>
<feature type="region of interest" description="Disordered" evidence="2">
    <location>
        <begin position="1311"/>
        <end position="1391"/>
    </location>
</feature>
<dbReference type="GO" id="GO:0006646">
    <property type="term" value="P:phosphatidylethanolamine biosynthetic process"/>
    <property type="evidence" value="ECO:0007669"/>
    <property type="project" value="TreeGrafter"/>
</dbReference>
<gene>
    <name evidence="3" type="ORF">CSUI_005567</name>
</gene>
<feature type="compositionally biased region" description="Low complexity" evidence="2">
    <location>
        <begin position="472"/>
        <end position="486"/>
    </location>
</feature>
<evidence type="ECO:0000256" key="1">
    <source>
        <dbReference type="ARBA" id="ARBA00038211"/>
    </source>
</evidence>
<dbReference type="VEuPathDB" id="ToxoDB:CSUI_005567"/>
<feature type="compositionally biased region" description="Acidic residues" evidence="2">
    <location>
        <begin position="390"/>
        <end position="405"/>
    </location>
</feature>
<feature type="region of interest" description="Disordered" evidence="2">
    <location>
        <begin position="947"/>
        <end position="971"/>
    </location>
</feature>
<feature type="compositionally biased region" description="Low complexity" evidence="2">
    <location>
        <begin position="288"/>
        <end position="309"/>
    </location>
</feature>
<organism evidence="3 4">
    <name type="scientific">Cystoisospora suis</name>
    <dbReference type="NCBI Taxonomy" id="483139"/>
    <lineage>
        <taxon>Eukaryota</taxon>
        <taxon>Sar</taxon>
        <taxon>Alveolata</taxon>
        <taxon>Apicomplexa</taxon>
        <taxon>Conoidasida</taxon>
        <taxon>Coccidia</taxon>
        <taxon>Eucoccidiorida</taxon>
        <taxon>Eimeriorina</taxon>
        <taxon>Sarcocystidae</taxon>
        <taxon>Cystoisospora</taxon>
    </lineage>
</organism>
<protein>
    <submittedName>
        <fullName evidence="3">Phosphotransferase enzyme family protein</fullName>
    </submittedName>
</protein>
<feature type="compositionally biased region" description="Basic and acidic residues" evidence="2">
    <location>
        <begin position="683"/>
        <end position="721"/>
    </location>
</feature>
<evidence type="ECO:0000313" key="3">
    <source>
        <dbReference type="EMBL" id="PHJ20613.1"/>
    </source>
</evidence>
<dbReference type="EMBL" id="MIGC01002674">
    <property type="protein sequence ID" value="PHJ20613.1"/>
    <property type="molecule type" value="Genomic_DNA"/>
</dbReference>
<dbReference type="GO" id="GO:0004305">
    <property type="term" value="F:ethanolamine kinase activity"/>
    <property type="evidence" value="ECO:0007669"/>
    <property type="project" value="TreeGrafter"/>
</dbReference>
<feature type="compositionally biased region" description="Low complexity" evidence="2">
    <location>
        <begin position="49"/>
        <end position="76"/>
    </location>
</feature>
<dbReference type="Proteomes" id="UP000221165">
    <property type="component" value="Unassembled WGS sequence"/>
</dbReference>
<accession>A0A2C6KXJ1</accession>
<dbReference type="GO" id="GO:0004103">
    <property type="term" value="F:choline kinase activity"/>
    <property type="evidence" value="ECO:0007669"/>
    <property type="project" value="TreeGrafter"/>
</dbReference>
<comment type="similarity">
    <text evidence="1">Belongs to the choline/ethanolamine kinase family.</text>
</comment>
<feature type="compositionally biased region" description="Basic and acidic residues" evidence="2">
    <location>
        <begin position="448"/>
        <end position="471"/>
    </location>
</feature>
<feature type="region of interest" description="Disordered" evidence="2">
    <location>
        <begin position="447"/>
        <end position="549"/>
    </location>
</feature>
<feature type="region of interest" description="Disordered" evidence="2">
    <location>
        <begin position="667"/>
        <end position="729"/>
    </location>
</feature>
<feature type="compositionally biased region" description="Low complexity" evidence="2">
    <location>
        <begin position="1379"/>
        <end position="1390"/>
    </location>
</feature>
<feature type="compositionally biased region" description="Basic and acidic residues" evidence="2">
    <location>
        <begin position="378"/>
        <end position="389"/>
    </location>
</feature>
<name>A0A2C6KXJ1_9APIC</name>
<feature type="compositionally biased region" description="Low complexity" evidence="2">
    <location>
        <begin position="198"/>
        <end position="220"/>
    </location>
</feature>
<feature type="region of interest" description="Disordered" evidence="2">
    <location>
        <begin position="198"/>
        <end position="272"/>
    </location>
</feature>
<evidence type="ECO:0000256" key="2">
    <source>
        <dbReference type="SAM" id="MobiDB-lite"/>
    </source>
</evidence>
<dbReference type="PANTHER" id="PTHR22603:SF93">
    <property type="entry name" value="RE24176P"/>
    <property type="match status" value="1"/>
</dbReference>
<feature type="compositionally biased region" description="Low complexity" evidence="2">
    <location>
        <begin position="99"/>
        <end position="128"/>
    </location>
</feature>